<dbReference type="PANTHER" id="PTHR42685">
    <property type="entry name" value="GERANYLGERANYL DIPHOSPHATE REDUCTASE"/>
    <property type="match status" value="1"/>
</dbReference>
<comment type="caution">
    <text evidence="2">The sequence shown here is derived from an EMBL/GenBank/DDBJ whole genome shotgun (WGS) entry which is preliminary data.</text>
</comment>
<proteinExistence type="predicted"/>
<organism evidence="2 3">
    <name type="scientific">Spirosoma flavum</name>
    <dbReference type="NCBI Taxonomy" id="2048557"/>
    <lineage>
        <taxon>Bacteria</taxon>
        <taxon>Pseudomonadati</taxon>
        <taxon>Bacteroidota</taxon>
        <taxon>Cytophagia</taxon>
        <taxon>Cytophagales</taxon>
        <taxon>Cytophagaceae</taxon>
        <taxon>Spirosoma</taxon>
    </lineage>
</organism>
<evidence type="ECO:0000259" key="1">
    <source>
        <dbReference type="Pfam" id="PF01494"/>
    </source>
</evidence>
<dbReference type="InterPro" id="IPR036188">
    <property type="entry name" value="FAD/NAD-bd_sf"/>
</dbReference>
<dbReference type="EMBL" id="JBHUOM010000023">
    <property type="protein sequence ID" value="MFD2936809.1"/>
    <property type="molecule type" value="Genomic_DNA"/>
</dbReference>
<name>A0ABW6AQC3_9BACT</name>
<evidence type="ECO:0000313" key="3">
    <source>
        <dbReference type="Proteomes" id="UP001597512"/>
    </source>
</evidence>
<dbReference type="PANTHER" id="PTHR42685:SF22">
    <property type="entry name" value="CONDITIONED MEDIUM FACTOR RECEPTOR 1"/>
    <property type="match status" value="1"/>
</dbReference>
<dbReference type="Proteomes" id="UP001597512">
    <property type="component" value="Unassembled WGS sequence"/>
</dbReference>
<dbReference type="Gene3D" id="3.50.50.60">
    <property type="entry name" value="FAD/NAD(P)-binding domain"/>
    <property type="match status" value="1"/>
</dbReference>
<reference evidence="3" key="1">
    <citation type="journal article" date="2019" name="Int. J. Syst. Evol. Microbiol.">
        <title>The Global Catalogue of Microorganisms (GCM) 10K type strain sequencing project: providing services to taxonomists for standard genome sequencing and annotation.</title>
        <authorList>
            <consortium name="The Broad Institute Genomics Platform"/>
            <consortium name="The Broad Institute Genome Sequencing Center for Infectious Disease"/>
            <person name="Wu L."/>
            <person name="Ma J."/>
        </authorList>
    </citation>
    <scope>NUCLEOTIDE SEQUENCE [LARGE SCALE GENOMIC DNA]</scope>
    <source>
        <strain evidence="3">KCTC 52490</strain>
    </source>
</reference>
<dbReference type="PRINTS" id="PR00420">
    <property type="entry name" value="RNGMNOXGNASE"/>
</dbReference>
<evidence type="ECO:0000313" key="2">
    <source>
        <dbReference type="EMBL" id="MFD2936809.1"/>
    </source>
</evidence>
<dbReference type="InterPro" id="IPR050407">
    <property type="entry name" value="Geranylgeranyl_reductase"/>
</dbReference>
<feature type="domain" description="FAD-binding" evidence="1">
    <location>
        <begin position="14"/>
        <end position="320"/>
    </location>
</feature>
<protein>
    <submittedName>
        <fullName evidence="2">FAD-dependent oxidoreductase</fullName>
    </submittedName>
</protein>
<gene>
    <name evidence="2" type="ORF">ACFS25_23715</name>
</gene>
<dbReference type="RefSeq" id="WP_381505959.1">
    <property type="nucleotide sequence ID" value="NZ_JBHUOM010000023.1"/>
</dbReference>
<dbReference type="InterPro" id="IPR002938">
    <property type="entry name" value="FAD-bd"/>
</dbReference>
<dbReference type="Pfam" id="PF01494">
    <property type="entry name" value="FAD_binding_3"/>
    <property type="match status" value="1"/>
</dbReference>
<sequence length="387" mass="42693">MVLSAMTPCQMTYDADVLIVGGGLAGLTASIHLAKASLRVILLEKHAYPQHKVCGEYVSNEVLPYLSYLGVTIDELKPARIHRFLLSTASGKTIESELPLGGFGVSRYTFDHFLANNARSAGVELRQADVTNIHFEHDAFTVTTSDEKKYTSKIVIGAYGKRSQLDKHLHRKFVLQESPWLGVKAHYRADFPADLVALHNFEGGYCGLSQVENGTVNACYLTNYRSFRPFKRIDTFQKQVLGKNPLLSKFFSEATPMFDKPLTISQVSFSRKESVENHILMCGDTAGLIHPLCGNGMAMAIHSAKLVSELLIQYFTGTIATRLTLEKQYAAAWSTEFKNRLLTGRVVQSLLLSPGITSALLKGLHLTPGILPLIIRQTHGKPLAVSI</sequence>
<accession>A0ABW6AQC3</accession>
<dbReference type="SUPFAM" id="SSF51905">
    <property type="entry name" value="FAD/NAD(P)-binding domain"/>
    <property type="match status" value="1"/>
</dbReference>
<keyword evidence="3" id="KW-1185">Reference proteome</keyword>